<feature type="domain" description="tRNA-splicing endonuclease subunit Sen54 N-terminal" evidence="3">
    <location>
        <begin position="42"/>
        <end position="102"/>
    </location>
</feature>
<comment type="similarity">
    <text evidence="1">Belongs to the SEN54 family.</text>
</comment>
<evidence type="ECO:0000313" key="4">
    <source>
        <dbReference type="EMBL" id="KAK1326199.1"/>
    </source>
</evidence>
<dbReference type="Proteomes" id="UP001180020">
    <property type="component" value="Unassembled WGS sequence"/>
</dbReference>
<dbReference type="PANTHER" id="PTHR21027">
    <property type="entry name" value="TRNA-SPLICING ENDONUCLEASE SUBUNIT SEN54"/>
    <property type="match status" value="1"/>
</dbReference>
<protein>
    <recommendedName>
        <fullName evidence="3">tRNA-splicing endonuclease subunit Sen54 N-terminal domain-containing protein</fullName>
    </recommendedName>
</protein>
<evidence type="ECO:0000313" key="5">
    <source>
        <dbReference type="Proteomes" id="UP001180020"/>
    </source>
</evidence>
<reference evidence="4" key="2">
    <citation type="submission" date="2023-06" db="EMBL/GenBank/DDBJ databases">
        <authorList>
            <person name="Ma L."/>
            <person name="Liu K.-W."/>
            <person name="Li Z."/>
            <person name="Hsiao Y.-Y."/>
            <person name="Qi Y."/>
            <person name="Fu T."/>
            <person name="Tang G."/>
            <person name="Zhang D."/>
            <person name="Sun W.-H."/>
            <person name="Liu D.-K."/>
            <person name="Li Y."/>
            <person name="Chen G.-Z."/>
            <person name="Liu X.-D."/>
            <person name="Liao X.-Y."/>
            <person name="Jiang Y.-T."/>
            <person name="Yu X."/>
            <person name="Hao Y."/>
            <person name="Huang J."/>
            <person name="Zhao X.-W."/>
            <person name="Ke S."/>
            <person name="Chen Y.-Y."/>
            <person name="Wu W.-L."/>
            <person name="Hsu J.-L."/>
            <person name="Lin Y.-F."/>
            <person name="Huang M.-D."/>
            <person name="Li C.-Y."/>
            <person name="Huang L."/>
            <person name="Wang Z.-W."/>
            <person name="Zhao X."/>
            <person name="Zhong W.-Y."/>
            <person name="Peng D.-H."/>
            <person name="Ahmad S."/>
            <person name="Lan S."/>
            <person name="Zhang J.-S."/>
            <person name="Tsai W.-C."/>
            <person name="Van De Peer Y."/>
            <person name="Liu Z.-J."/>
        </authorList>
    </citation>
    <scope>NUCLEOTIDE SEQUENCE</scope>
    <source>
        <strain evidence="4">CP</strain>
        <tissue evidence="4">Leaves</tissue>
    </source>
</reference>
<organism evidence="4 5">
    <name type="scientific">Acorus calamus</name>
    <name type="common">Sweet flag</name>
    <dbReference type="NCBI Taxonomy" id="4465"/>
    <lineage>
        <taxon>Eukaryota</taxon>
        <taxon>Viridiplantae</taxon>
        <taxon>Streptophyta</taxon>
        <taxon>Embryophyta</taxon>
        <taxon>Tracheophyta</taxon>
        <taxon>Spermatophyta</taxon>
        <taxon>Magnoliopsida</taxon>
        <taxon>Liliopsida</taxon>
        <taxon>Acoraceae</taxon>
        <taxon>Acorus</taxon>
    </lineage>
</organism>
<reference evidence="4" key="1">
    <citation type="journal article" date="2023" name="Nat. Commun.">
        <title>Diploid and tetraploid genomes of Acorus and the evolution of monocots.</title>
        <authorList>
            <person name="Ma L."/>
            <person name="Liu K.W."/>
            <person name="Li Z."/>
            <person name="Hsiao Y.Y."/>
            <person name="Qi Y."/>
            <person name="Fu T."/>
            <person name="Tang G.D."/>
            <person name="Zhang D."/>
            <person name="Sun W.H."/>
            <person name="Liu D.K."/>
            <person name="Li Y."/>
            <person name="Chen G.Z."/>
            <person name="Liu X.D."/>
            <person name="Liao X.Y."/>
            <person name="Jiang Y.T."/>
            <person name="Yu X."/>
            <person name="Hao Y."/>
            <person name="Huang J."/>
            <person name="Zhao X.W."/>
            <person name="Ke S."/>
            <person name="Chen Y.Y."/>
            <person name="Wu W.L."/>
            <person name="Hsu J.L."/>
            <person name="Lin Y.F."/>
            <person name="Huang M.D."/>
            <person name="Li C.Y."/>
            <person name="Huang L."/>
            <person name="Wang Z.W."/>
            <person name="Zhao X."/>
            <person name="Zhong W.Y."/>
            <person name="Peng D.H."/>
            <person name="Ahmad S."/>
            <person name="Lan S."/>
            <person name="Zhang J.S."/>
            <person name="Tsai W.C."/>
            <person name="Van de Peer Y."/>
            <person name="Liu Z.J."/>
        </authorList>
    </citation>
    <scope>NUCLEOTIDE SEQUENCE</scope>
    <source>
        <strain evidence="4">CP</strain>
    </source>
</reference>
<dbReference type="AlphaFoldDB" id="A0AAV9FN77"/>
<evidence type="ECO:0000256" key="1">
    <source>
        <dbReference type="ARBA" id="ARBA00005736"/>
    </source>
</evidence>
<dbReference type="PANTHER" id="PTHR21027:SF1">
    <property type="entry name" value="TRNA-SPLICING ENDONUCLEASE SUBUNIT SEN54"/>
    <property type="match status" value="1"/>
</dbReference>
<dbReference type="EMBL" id="JAUJYO010000001">
    <property type="protein sequence ID" value="KAK1326199.1"/>
    <property type="molecule type" value="Genomic_DNA"/>
</dbReference>
<accession>A0AAV9FN77</accession>
<dbReference type="GO" id="GO:0000379">
    <property type="term" value="P:tRNA-type intron splice site recognition and cleavage"/>
    <property type="evidence" value="ECO:0007669"/>
    <property type="project" value="TreeGrafter"/>
</dbReference>
<sequence length="248" mass="28115">MEHKDWKNVSSSDEESNSDFDLQDMNVEERHQNPYSTLCTSLSKLQFRKDISKVVWCEDVLMAEVIAKKGSIWATTGVVRSSKIYCLIEEIAFLAERGALILVDVCDTVLSLNDIYNKLSDENNGCCWESFEAYRHLKSLGYIVGRHGLPWSLKKDENSGSSVSSKCTLENDEKKPNFDVYPPDSKFKKTSPGNPCFMVYVLRGELPSKPVVEQLERECGGTLLKFCYVDHGRVSFFSTDKVELPVLL</sequence>
<name>A0AAV9FN77_ACOCL</name>
<comment type="caution">
    <text evidence="4">The sequence shown here is derived from an EMBL/GenBank/DDBJ whole genome shotgun (WGS) entry which is preliminary data.</text>
</comment>
<evidence type="ECO:0000256" key="2">
    <source>
        <dbReference type="ARBA" id="ARBA00022694"/>
    </source>
</evidence>
<gene>
    <name evidence="4" type="ORF">QJS10_CPA01g00890</name>
</gene>
<dbReference type="InterPro" id="IPR024336">
    <property type="entry name" value="tRNA_splic_suSen54_N"/>
</dbReference>
<dbReference type="InterPro" id="IPR024337">
    <property type="entry name" value="tRNA_splic_suSen54"/>
</dbReference>
<proteinExistence type="inferred from homology"/>
<keyword evidence="5" id="KW-1185">Reference proteome</keyword>
<dbReference type="Pfam" id="PF12928">
    <property type="entry name" value="tRNA_int_end_N2"/>
    <property type="match status" value="1"/>
</dbReference>
<dbReference type="GO" id="GO:0000214">
    <property type="term" value="C:tRNA-intron endonuclease complex"/>
    <property type="evidence" value="ECO:0007669"/>
    <property type="project" value="TreeGrafter"/>
</dbReference>
<evidence type="ECO:0000259" key="3">
    <source>
        <dbReference type="Pfam" id="PF12928"/>
    </source>
</evidence>
<keyword evidence="2" id="KW-0819">tRNA processing</keyword>